<evidence type="ECO:0000313" key="1">
    <source>
        <dbReference type="EMBL" id="KAJ0092929.1"/>
    </source>
</evidence>
<gene>
    <name evidence="1" type="ORF">Patl1_27020</name>
</gene>
<accession>A0ACC1B1Z2</accession>
<organism evidence="1 2">
    <name type="scientific">Pistacia atlantica</name>
    <dbReference type="NCBI Taxonomy" id="434234"/>
    <lineage>
        <taxon>Eukaryota</taxon>
        <taxon>Viridiplantae</taxon>
        <taxon>Streptophyta</taxon>
        <taxon>Embryophyta</taxon>
        <taxon>Tracheophyta</taxon>
        <taxon>Spermatophyta</taxon>
        <taxon>Magnoliopsida</taxon>
        <taxon>eudicotyledons</taxon>
        <taxon>Gunneridae</taxon>
        <taxon>Pentapetalae</taxon>
        <taxon>rosids</taxon>
        <taxon>malvids</taxon>
        <taxon>Sapindales</taxon>
        <taxon>Anacardiaceae</taxon>
        <taxon>Pistacia</taxon>
    </lineage>
</organism>
<reference evidence="2" key="1">
    <citation type="journal article" date="2023" name="G3 (Bethesda)">
        <title>Genome assembly and association tests identify interacting loci associated with vigor, precocity, and sex in interspecific pistachio rootstocks.</title>
        <authorList>
            <person name="Palmer W."/>
            <person name="Jacygrad E."/>
            <person name="Sagayaradj S."/>
            <person name="Cavanaugh K."/>
            <person name="Han R."/>
            <person name="Bertier L."/>
            <person name="Beede B."/>
            <person name="Kafkas S."/>
            <person name="Golino D."/>
            <person name="Preece J."/>
            <person name="Michelmore R."/>
        </authorList>
    </citation>
    <scope>NUCLEOTIDE SEQUENCE [LARGE SCALE GENOMIC DNA]</scope>
</reference>
<keyword evidence="2" id="KW-1185">Reference proteome</keyword>
<dbReference type="Proteomes" id="UP001164250">
    <property type="component" value="Chromosome 7"/>
</dbReference>
<name>A0ACC1B1Z2_9ROSI</name>
<evidence type="ECO:0000313" key="2">
    <source>
        <dbReference type="Proteomes" id="UP001164250"/>
    </source>
</evidence>
<sequence>MEKQNSFKAPKMEKQSSFKAPKMEKLQSFHGITIERQPSAMKAMEKQKSFHSVTFEKQPATRGAMEKQNLSIEKQPNTRGVMEKQKSFRGFLEKQKSFRVVMERQLSFMGGGERKKNKDSPGKRGDLQLHLAARAGNFSRVKEILQNCDGSDPKELLSKQNQEGETPLYVAAENGHALVVGEMLKYMDLEIASIGARNGYDPFHVAAKQGHLDVLKELLSVFPNLVMTTDLSCTTALHTAAAQGHIDVVDFLLETDSNLAKIARNNGKTALHSAARMGHVEVVKSLVSKDPSTGFRVDKKGQAAIHMAVKGQNEEIVLELVKPDLSVLSLGDNKGNTALHIAIMKGRHQIVRCLLSVEGIDVNALNKAGESPLDIAEKLGNQELVAVLKEAGAIHSKDHGKPQNPAKQLKQTVSDIKHDVQSQLQQTRQTRFKSSIIHLPGCRCSPDILGKHSRWLAVFATVIGSTIMLTTIGSMCYCVVMHRMEEKKLRNIRRERSRSHSFSVSVASDQEILNTEYKRMRMVLMWFRLSFITGYLLSDGSFCKRAITVMGLIKNGTVSGNLPSSETFAVHYPGYPSSTSRAIQTLGGTESILKARSLKSNKLELHFRPEDPYSRPTFGALNPCNSFLLKISKIKSCDGQSAGPSGKMLEHSLPEATKDENSQVGQPESEPVAAGKEVDVQVSEEDRVNLSADIVARVSEAYSFDGMADYQHVVAIHADVARRKKRNWTEMEEQHCEKDAFINLDEDDVMMMLPPFFAPKDMPTNLVLRPSALPSSKKKEEEVVQNPREMDITSGGLQQFYDCVTFHIPEKVNWEEIIYQDSEQWKWQMAVSKLFDERPIWPKASLIERLLDGGLKFNRLMLKRLLLGNAYYFSNGPFLRFWIRKGYDPRKDPESRIYQRIDYRVKPQVRSYCESNAGAKLKNRWKDLCAFKVFPTKCSTSLQLFELADDYIQQEIRKPTKETTCSLETGWFSRHVLALIRKRVEVRFLSVYPEPGAGNLLKTASERFAKLKKISFLNHTLKPDQKGHQHVNKGDKDKEKCEILGDENEDRIEEVEDEDRIEEDEEEEDRIEVDNSEDESDAEALDLVNEEEEIPFQSHSYADWGNNSKLYLQELFGSFPSGEFGGDNKQEDNASDGEFQTYEPDSDGGYSDDDGN</sequence>
<proteinExistence type="predicted"/>
<protein>
    <submittedName>
        <fullName evidence="1">Uncharacterized protein</fullName>
    </submittedName>
</protein>
<comment type="caution">
    <text evidence="1">The sequence shown here is derived from an EMBL/GenBank/DDBJ whole genome shotgun (WGS) entry which is preliminary data.</text>
</comment>
<dbReference type="EMBL" id="CM047903">
    <property type="protein sequence ID" value="KAJ0092929.1"/>
    <property type="molecule type" value="Genomic_DNA"/>
</dbReference>